<sequence>MKQLRYILCLVLLVAGLQSANAQWRWGRNFDYDRLDTVISIPKYNGNELFIDDDDFYLRVGFLGLELEIEDDWDRDWRYDRRRSRFRNIEYYQRHDHGTLRGLDFEIGLNNYLEDGDFPSSSDLYRVKPINSVYVGLMYNHTTYVSGPLYLNWGGGLNWYNYKFENAATRIDSNGNQLSFIEDTDISSAIKSKLKVTYLTFKAVPMFDFGRGKRLVREYEEGDVRVAISAQRGFRIGVGPYVGLRLGNKAKYVYKNDSGRQKDKEKDSSYVNDFRYGLRMQMGINRFDMFVSYDFNTLFEDGQGPALNPITIGVTF</sequence>
<dbReference type="OrthoDB" id="891525at2"/>
<dbReference type="AlphaFoldDB" id="A0A1I0RPN2"/>
<feature type="chain" id="PRO_5011497996" description="Outer membrane protein beta-barrel domain-containing protein" evidence="1">
    <location>
        <begin position="23"/>
        <end position="316"/>
    </location>
</feature>
<dbReference type="GeneID" id="99988614"/>
<keyword evidence="3" id="KW-1185">Reference proteome</keyword>
<gene>
    <name evidence="2" type="ORF">SAMN05216290_3948</name>
</gene>
<accession>A0A1I0RPN2</accession>
<evidence type="ECO:0000313" key="2">
    <source>
        <dbReference type="EMBL" id="SEW43224.1"/>
    </source>
</evidence>
<feature type="signal peptide" evidence="1">
    <location>
        <begin position="1"/>
        <end position="22"/>
    </location>
</feature>
<protein>
    <recommendedName>
        <fullName evidence="4">Outer membrane protein beta-barrel domain-containing protein</fullName>
    </recommendedName>
</protein>
<organism evidence="2 3">
    <name type="scientific">Roseivirga pacifica</name>
    <dbReference type="NCBI Taxonomy" id="1267423"/>
    <lineage>
        <taxon>Bacteria</taxon>
        <taxon>Pseudomonadati</taxon>
        <taxon>Bacteroidota</taxon>
        <taxon>Cytophagia</taxon>
        <taxon>Cytophagales</taxon>
        <taxon>Roseivirgaceae</taxon>
        <taxon>Roseivirga</taxon>
    </lineage>
</organism>
<reference evidence="3" key="1">
    <citation type="submission" date="2016-10" db="EMBL/GenBank/DDBJ databases">
        <authorList>
            <person name="Varghese N."/>
            <person name="Submissions S."/>
        </authorList>
    </citation>
    <scope>NUCLEOTIDE SEQUENCE [LARGE SCALE GENOMIC DNA]</scope>
    <source>
        <strain evidence="3">CGMCC 1.12402</strain>
    </source>
</reference>
<evidence type="ECO:0008006" key="4">
    <source>
        <dbReference type="Google" id="ProtNLM"/>
    </source>
</evidence>
<evidence type="ECO:0000256" key="1">
    <source>
        <dbReference type="SAM" id="SignalP"/>
    </source>
</evidence>
<name>A0A1I0RPN2_9BACT</name>
<dbReference type="Proteomes" id="UP000199437">
    <property type="component" value="Unassembled WGS sequence"/>
</dbReference>
<dbReference type="EMBL" id="FOIR01000005">
    <property type="protein sequence ID" value="SEW43224.1"/>
    <property type="molecule type" value="Genomic_DNA"/>
</dbReference>
<keyword evidence="1" id="KW-0732">Signal</keyword>
<evidence type="ECO:0000313" key="3">
    <source>
        <dbReference type="Proteomes" id="UP000199437"/>
    </source>
</evidence>
<proteinExistence type="predicted"/>
<dbReference type="RefSeq" id="WP_139177714.1">
    <property type="nucleotide sequence ID" value="NZ_FOIR01000005.1"/>
</dbReference>
<dbReference type="STRING" id="1267423.SAMN05216290_3948"/>